<dbReference type="InterPro" id="IPR036259">
    <property type="entry name" value="MFS_trans_sf"/>
</dbReference>
<dbReference type="SUPFAM" id="SSF103473">
    <property type="entry name" value="MFS general substrate transporter"/>
    <property type="match status" value="1"/>
</dbReference>
<reference evidence="10" key="1">
    <citation type="submission" date="2015-07" db="EMBL/GenBank/DDBJ databases">
        <authorList>
            <person name="Ju K.-S."/>
            <person name="Doroghazi J.R."/>
            <person name="Metcalf W.W."/>
        </authorList>
    </citation>
    <scope>NUCLEOTIDE SEQUENCE [LARGE SCALE GENOMIC DNA]</scope>
    <source>
        <strain evidence="10">NRRL ISP-5002</strain>
    </source>
</reference>
<dbReference type="AlphaFoldDB" id="A0A0N1JYG7"/>
<feature type="transmembrane region" description="Helical" evidence="7">
    <location>
        <begin position="136"/>
        <end position="158"/>
    </location>
</feature>
<dbReference type="GO" id="GO:0005886">
    <property type="term" value="C:plasma membrane"/>
    <property type="evidence" value="ECO:0007669"/>
    <property type="project" value="UniProtKB-SubCell"/>
</dbReference>
<sequence length="419" mass="43895">MNPDAVPDRSTLRTCLILLVVVPQATLAAFVPAVPHIAGDLATSPAAIDRSLVLYMAGYALAMAAAGMLAARTGPRTVQLAALVLHIVASVAVAAAPDVRTLTAARVLQAFGGGAGTVLARVYVQEALPERQRLAALTGLSTAIALTPALTPPVVGLLVDHLSWRPIMLGLGLLSAGTFLVARRTLPHSEARTADNGPGLRQVLARPQYWWFTAAICLAWCVYFTFTTFSSHTLQVRLGTTSTVFSLLYALVVAGYIVGSRTARRMHQRHRLERILLVSGLVSLAATAAMTLGAYLFPREPLVLVVPMAVAMTGIGAAFPVCQAGMLRSVGANARSASGLFFFLQMTSGAAYTGVLSWADPTESVALSLAVLAPAAALAVLVTAVRPPRNIPGSTASRPARTGGSAWPRRDSHRSPAQK</sequence>
<feature type="transmembrane region" description="Helical" evidence="7">
    <location>
        <begin position="164"/>
        <end position="182"/>
    </location>
</feature>
<dbReference type="Pfam" id="PF07690">
    <property type="entry name" value="MFS_1"/>
    <property type="match status" value="1"/>
</dbReference>
<accession>A0A0N1JYG7</accession>
<name>A0A0N1JYG7_9ACTN</name>
<keyword evidence="10" id="KW-1185">Reference proteome</keyword>
<dbReference type="PATRIC" id="fig|66876.3.peg.3224"/>
<dbReference type="InterPro" id="IPR011701">
    <property type="entry name" value="MFS"/>
</dbReference>
<protein>
    <recommendedName>
        <fullName evidence="8">Major facilitator superfamily (MFS) profile domain-containing protein</fullName>
    </recommendedName>
</protein>
<dbReference type="Proteomes" id="UP000037982">
    <property type="component" value="Unassembled WGS sequence"/>
</dbReference>
<dbReference type="InterPro" id="IPR050189">
    <property type="entry name" value="MFS_Efflux_Transporters"/>
</dbReference>
<comment type="subcellular location">
    <subcellularLocation>
        <location evidence="1">Cell membrane</location>
        <topology evidence="1">Multi-pass membrane protein</topology>
    </subcellularLocation>
</comment>
<dbReference type="GO" id="GO:0022857">
    <property type="term" value="F:transmembrane transporter activity"/>
    <property type="evidence" value="ECO:0007669"/>
    <property type="project" value="InterPro"/>
</dbReference>
<feature type="transmembrane region" description="Helical" evidence="7">
    <location>
        <begin position="303"/>
        <end position="327"/>
    </location>
</feature>
<dbReference type="EMBL" id="LGKG01000113">
    <property type="protein sequence ID" value="KPC63906.1"/>
    <property type="molecule type" value="Genomic_DNA"/>
</dbReference>
<dbReference type="PROSITE" id="PS50850">
    <property type="entry name" value="MFS"/>
    <property type="match status" value="1"/>
</dbReference>
<dbReference type="PANTHER" id="PTHR43124:SF3">
    <property type="entry name" value="CHLORAMPHENICOL EFFLUX PUMP RV0191"/>
    <property type="match status" value="1"/>
</dbReference>
<evidence type="ECO:0000256" key="3">
    <source>
        <dbReference type="ARBA" id="ARBA00022692"/>
    </source>
</evidence>
<proteinExistence type="predicted"/>
<evidence type="ECO:0000256" key="5">
    <source>
        <dbReference type="ARBA" id="ARBA00023136"/>
    </source>
</evidence>
<feature type="transmembrane region" description="Helical" evidence="7">
    <location>
        <begin position="339"/>
        <end position="359"/>
    </location>
</feature>
<evidence type="ECO:0000256" key="4">
    <source>
        <dbReference type="ARBA" id="ARBA00022989"/>
    </source>
</evidence>
<gene>
    <name evidence="9" type="ORF">ADL29_14630</name>
</gene>
<feature type="domain" description="Major facilitator superfamily (MFS) profile" evidence="8">
    <location>
        <begin position="1"/>
        <end position="391"/>
    </location>
</feature>
<feature type="transmembrane region" description="Helical" evidence="7">
    <location>
        <begin position="78"/>
        <end position="97"/>
    </location>
</feature>
<evidence type="ECO:0000313" key="10">
    <source>
        <dbReference type="Proteomes" id="UP000037982"/>
    </source>
</evidence>
<dbReference type="RefSeq" id="WP_053924090.1">
    <property type="nucleotide sequence ID" value="NZ_LGKG01000113.1"/>
</dbReference>
<evidence type="ECO:0000256" key="2">
    <source>
        <dbReference type="ARBA" id="ARBA00022475"/>
    </source>
</evidence>
<feature type="compositionally biased region" description="Basic and acidic residues" evidence="6">
    <location>
        <begin position="408"/>
        <end position="419"/>
    </location>
</feature>
<dbReference type="PANTHER" id="PTHR43124">
    <property type="entry name" value="PURINE EFFLUX PUMP PBUE"/>
    <property type="match status" value="1"/>
</dbReference>
<feature type="transmembrane region" description="Helical" evidence="7">
    <location>
        <begin position="209"/>
        <end position="226"/>
    </location>
</feature>
<keyword evidence="4 7" id="KW-1133">Transmembrane helix</keyword>
<evidence type="ECO:0000256" key="7">
    <source>
        <dbReference type="SAM" id="Phobius"/>
    </source>
</evidence>
<feature type="transmembrane region" description="Helical" evidence="7">
    <location>
        <begin position="275"/>
        <end position="297"/>
    </location>
</feature>
<evidence type="ECO:0000256" key="6">
    <source>
        <dbReference type="SAM" id="MobiDB-lite"/>
    </source>
</evidence>
<keyword evidence="5 7" id="KW-0472">Membrane</keyword>
<dbReference type="InterPro" id="IPR020846">
    <property type="entry name" value="MFS_dom"/>
</dbReference>
<keyword evidence="3 7" id="KW-0812">Transmembrane</keyword>
<dbReference type="Gene3D" id="1.20.1720.10">
    <property type="entry name" value="Multidrug resistance protein D"/>
    <property type="match status" value="1"/>
</dbReference>
<organism evidence="9 10">
    <name type="scientific">Streptomyces chattanoogensis</name>
    <dbReference type="NCBI Taxonomy" id="66876"/>
    <lineage>
        <taxon>Bacteria</taxon>
        <taxon>Bacillati</taxon>
        <taxon>Actinomycetota</taxon>
        <taxon>Actinomycetes</taxon>
        <taxon>Kitasatosporales</taxon>
        <taxon>Streptomycetaceae</taxon>
        <taxon>Streptomyces</taxon>
    </lineage>
</organism>
<evidence type="ECO:0000313" key="9">
    <source>
        <dbReference type="EMBL" id="KPC63906.1"/>
    </source>
</evidence>
<keyword evidence="2" id="KW-1003">Cell membrane</keyword>
<comment type="caution">
    <text evidence="9">The sequence shown here is derived from an EMBL/GenBank/DDBJ whole genome shotgun (WGS) entry which is preliminary data.</text>
</comment>
<feature type="transmembrane region" description="Helical" evidence="7">
    <location>
        <begin position="246"/>
        <end position="263"/>
    </location>
</feature>
<feature type="region of interest" description="Disordered" evidence="6">
    <location>
        <begin position="391"/>
        <end position="419"/>
    </location>
</feature>
<evidence type="ECO:0000259" key="8">
    <source>
        <dbReference type="PROSITE" id="PS50850"/>
    </source>
</evidence>
<feature type="transmembrane region" description="Helical" evidence="7">
    <location>
        <begin position="103"/>
        <end position="124"/>
    </location>
</feature>
<feature type="transmembrane region" description="Helical" evidence="7">
    <location>
        <begin position="365"/>
        <end position="385"/>
    </location>
</feature>
<evidence type="ECO:0000256" key="1">
    <source>
        <dbReference type="ARBA" id="ARBA00004651"/>
    </source>
</evidence>
<feature type="transmembrane region" description="Helical" evidence="7">
    <location>
        <begin position="52"/>
        <end position="71"/>
    </location>
</feature>